<sequence>MLQSPAHPCGLRRTLSFSSLYWGAQNWTQRSSCGPTAICSMGRITSLAPLLPMHPTILLASHAFPVAFFHLRTTGPSLPGPCSPLTDMGCQGPRYAPRGRSPYSPAPGGTSAPVAVSTRRLLAVVHSGAPEAAVAGASRGDGAAPLPGSVGPGLAMASLGLSEREQAGCRQLLELLETEELLALTDTVTNRLVHPEGRQEAIHAIVVYSRSVEELLKRKKVYREIIFKYLATQGVAVSPSCEKHVLIDHVKQYWSGHLTTHASASGERKTQAESHEDSQKSQQDDIHNLGEEFCQWFFELLNSQHPLGVKSEETWGPQHFWDDAKMKFSYNTLEKNMEEYVGAEMVSLRLLSLVKEEYLLFNPNLHASGLKCAMSPHGLVLVAVAGTVHRGNSCLGIFEQIFGLISCPIRENTWKIKVMSLKIVGQNALEPGMQIEKPSIKYESNQLQELYDGKELIVFEPQKF</sequence>
<dbReference type="Ensembl" id="ENSACOT00000006874.1">
    <property type="protein sequence ID" value="ENSACOP00000006640.1"/>
    <property type="gene ID" value="ENSACOG00000004646.1"/>
</dbReference>
<proteinExistence type="predicted"/>
<dbReference type="PANTHER" id="PTHR21084:SF1">
    <property type="entry name" value="DENSE INCISORS"/>
    <property type="match status" value="1"/>
</dbReference>
<accession>A0A8B9F979</accession>
<evidence type="ECO:0000313" key="3">
    <source>
        <dbReference type="Proteomes" id="UP000694522"/>
    </source>
</evidence>
<organism evidence="2 3">
    <name type="scientific">Amazona collaria</name>
    <name type="common">yellow-billed parrot</name>
    <dbReference type="NCBI Taxonomy" id="241587"/>
    <lineage>
        <taxon>Eukaryota</taxon>
        <taxon>Metazoa</taxon>
        <taxon>Chordata</taxon>
        <taxon>Craniata</taxon>
        <taxon>Vertebrata</taxon>
        <taxon>Euteleostomi</taxon>
        <taxon>Archelosauria</taxon>
        <taxon>Archosauria</taxon>
        <taxon>Dinosauria</taxon>
        <taxon>Saurischia</taxon>
        <taxon>Theropoda</taxon>
        <taxon>Coelurosauria</taxon>
        <taxon>Aves</taxon>
        <taxon>Neognathae</taxon>
        <taxon>Neoaves</taxon>
        <taxon>Telluraves</taxon>
        <taxon>Australaves</taxon>
        <taxon>Psittaciformes</taxon>
        <taxon>Psittacidae</taxon>
        <taxon>Amazona</taxon>
    </lineage>
</organism>
<feature type="compositionally biased region" description="Basic and acidic residues" evidence="1">
    <location>
        <begin position="266"/>
        <end position="284"/>
    </location>
</feature>
<keyword evidence="3" id="KW-1185">Reference proteome</keyword>
<dbReference type="Pfam" id="PF15008">
    <property type="entry name" value="DUF4518"/>
    <property type="match status" value="1"/>
</dbReference>
<evidence type="ECO:0000313" key="2">
    <source>
        <dbReference type="Ensembl" id="ENSACOP00000006640.1"/>
    </source>
</evidence>
<reference evidence="2" key="1">
    <citation type="submission" date="2025-08" db="UniProtKB">
        <authorList>
            <consortium name="Ensembl"/>
        </authorList>
    </citation>
    <scope>IDENTIFICATION</scope>
</reference>
<feature type="region of interest" description="Disordered" evidence="1">
    <location>
        <begin position="264"/>
        <end position="284"/>
    </location>
</feature>
<dbReference type="PANTHER" id="PTHR21084">
    <property type="entry name" value="DENSE INCISORS"/>
    <property type="match status" value="1"/>
</dbReference>
<dbReference type="SUPFAM" id="SSF54427">
    <property type="entry name" value="NTF2-like"/>
    <property type="match status" value="1"/>
</dbReference>
<dbReference type="Proteomes" id="UP000694522">
    <property type="component" value="Unplaced"/>
</dbReference>
<dbReference type="AlphaFoldDB" id="A0A8B9F979"/>
<name>A0A8B9F979_9PSIT</name>
<dbReference type="InterPro" id="IPR032710">
    <property type="entry name" value="NTF2-like_dom_sf"/>
</dbReference>
<reference evidence="2" key="2">
    <citation type="submission" date="2025-09" db="UniProtKB">
        <authorList>
            <consortium name="Ensembl"/>
        </authorList>
    </citation>
    <scope>IDENTIFICATION</scope>
</reference>
<protein>
    <submittedName>
        <fullName evidence="2">Chromosome 3 open reading frame 38</fullName>
    </submittedName>
</protein>
<evidence type="ECO:0000256" key="1">
    <source>
        <dbReference type="SAM" id="MobiDB-lite"/>
    </source>
</evidence>
<dbReference type="InterPro" id="IPR026698">
    <property type="entry name" value="UPF_C3orf38"/>
</dbReference>